<keyword evidence="4 7" id="KW-0812">Transmembrane</keyword>
<evidence type="ECO:0000313" key="10">
    <source>
        <dbReference type="Proteomes" id="UP000183447"/>
    </source>
</evidence>
<evidence type="ECO:0000256" key="3">
    <source>
        <dbReference type="ARBA" id="ARBA00022475"/>
    </source>
</evidence>
<dbReference type="InterPro" id="IPR050366">
    <property type="entry name" value="BP-dependent_transpt_permease"/>
</dbReference>
<dbReference type="InterPro" id="IPR035906">
    <property type="entry name" value="MetI-like_sf"/>
</dbReference>
<evidence type="ECO:0000313" key="9">
    <source>
        <dbReference type="EMBL" id="SFZ83375.1"/>
    </source>
</evidence>
<dbReference type="PROSITE" id="PS50928">
    <property type="entry name" value="ABC_TM1"/>
    <property type="match status" value="1"/>
</dbReference>
<feature type="transmembrane region" description="Helical" evidence="7">
    <location>
        <begin position="153"/>
        <end position="171"/>
    </location>
</feature>
<feature type="domain" description="ABC transmembrane type-1" evidence="8">
    <location>
        <begin position="83"/>
        <end position="283"/>
    </location>
</feature>
<dbReference type="SUPFAM" id="SSF161098">
    <property type="entry name" value="MetI-like"/>
    <property type="match status" value="1"/>
</dbReference>
<keyword evidence="6 7" id="KW-0472">Membrane</keyword>
<evidence type="ECO:0000256" key="1">
    <source>
        <dbReference type="ARBA" id="ARBA00004651"/>
    </source>
</evidence>
<comment type="similarity">
    <text evidence="7">Belongs to the binding-protein-dependent transport system permease family.</text>
</comment>
<dbReference type="GO" id="GO:0055085">
    <property type="term" value="P:transmembrane transport"/>
    <property type="evidence" value="ECO:0007669"/>
    <property type="project" value="InterPro"/>
</dbReference>
<feature type="transmembrane region" description="Helical" evidence="7">
    <location>
        <begin position="127"/>
        <end position="147"/>
    </location>
</feature>
<accession>A0A1K2HWH5</accession>
<evidence type="ECO:0000256" key="6">
    <source>
        <dbReference type="ARBA" id="ARBA00023136"/>
    </source>
</evidence>
<evidence type="ECO:0000256" key="5">
    <source>
        <dbReference type="ARBA" id="ARBA00022989"/>
    </source>
</evidence>
<dbReference type="Pfam" id="PF00528">
    <property type="entry name" value="BPD_transp_1"/>
    <property type="match status" value="1"/>
</dbReference>
<name>A0A1K2HWH5_9HYPH</name>
<dbReference type="GO" id="GO:0005886">
    <property type="term" value="C:plasma membrane"/>
    <property type="evidence" value="ECO:0007669"/>
    <property type="project" value="UniProtKB-SubCell"/>
</dbReference>
<keyword evidence="2 7" id="KW-0813">Transport</keyword>
<evidence type="ECO:0000256" key="7">
    <source>
        <dbReference type="RuleBase" id="RU363032"/>
    </source>
</evidence>
<dbReference type="PANTHER" id="PTHR43386:SF26">
    <property type="entry name" value="ABC TRANSPORTER PERMEASE PROTEIN"/>
    <property type="match status" value="1"/>
</dbReference>
<dbReference type="Gene3D" id="1.10.3720.10">
    <property type="entry name" value="MetI-like"/>
    <property type="match status" value="1"/>
</dbReference>
<feature type="transmembrane region" description="Helical" evidence="7">
    <location>
        <begin position="206"/>
        <end position="228"/>
    </location>
</feature>
<evidence type="ECO:0000256" key="4">
    <source>
        <dbReference type="ARBA" id="ARBA00022692"/>
    </source>
</evidence>
<keyword evidence="10" id="KW-1185">Reference proteome</keyword>
<dbReference type="InterPro" id="IPR025966">
    <property type="entry name" value="OppC_N"/>
</dbReference>
<feature type="transmembrane region" description="Helical" evidence="7">
    <location>
        <begin position="12"/>
        <end position="34"/>
    </location>
</feature>
<dbReference type="Pfam" id="PF12911">
    <property type="entry name" value="OppC_N"/>
    <property type="match status" value="1"/>
</dbReference>
<dbReference type="AlphaFoldDB" id="A0A1K2HWH5"/>
<evidence type="ECO:0000259" key="8">
    <source>
        <dbReference type="PROSITE" id="PS50928"/>
    </source>
</evidence>
<feature type="transmembrane region" description="Helical" evidence="7">
    <location>
        <begin position="91"/>
        <end position="115"/>
    </location>
</feature>
<dbReference type="STRING" id="665118.SAMN02983003_1609"/>
<dbReference type="Proteomes" id="UP000183447">
    <property type="component" value="Unassembled WGS sequence"/>
</dbReference>
<organism evidence="9 10">
    <name type="scientific">Devosia enhydra</name>
    <dbReference type="NCBI Taxonomy" id="665118"/>
    <lineage>
        <taxon>Bacteria</taxon>
        <taxon>Pseudomonadati</taxon>
        <taxon>Pseudomonadota</taxon>
        <taxon>Alphaproteobacteria</taxon>
        <taxon>Hyphomicrobiales</taxon>
        <taxon>Devosiaceae</taxon>
        <taxon>Devosia</taxon>
    </lineage>
</organism>
<keyword evidence="3" id="KW-1003">Cell membrane</keyword>
<protein>
    <submittedName>
        <fullName evidence="9">Peptide/nickel transport system permease protein</fullName>
    </submittedName>
</protein>
<evidence type="ECO:0000256" key="2">
    <source>
        <dbReference type="ARBA" id="ARBA00022448"/>
    </source>
</evidence>
<dbReference type="PANTHER" id="PTHR43386">
    <property type="entry name" value="OLIGOPEPTIDE TRANSPORT SYSTEM PERMEASE PROTEIN APPC"/>
    <property type="match status" value="1"/>
</dbReference>
<dbReference type="EMBL" id="FPKU01000001">
    <property type="protein sequence ID" value="SFZ83375.1"/>
    <property type="molecule type" value="Genomic_DNA"/>
</dbReference>
<comment type="subcellular location">
    <subcellularLocation>
        <location evidence="1 7">Cell membrane</location>
        <topology evidence="1 7">Multi-pass membrane protein</topology>
    </subcellularLocation>
</comment>
<dbReference type="RefSeq" id="WP_072340659.1">
    <property type="nucleotide sequence ID" value="NZ_FPKU01000001.1"/>
</dbReference>
<dbReference type="OrthoDB" id="9805884at2"/>
<dbReference type="CDD" id="cd06261">
    <property type="entry name" value="TM_PBP2"/>
    <property type="match status" value="1"/>
</dbReference>
<gene>
    <name evidence="9" type="ORF">SAMN02983003_1609</name>
</gene>
<proteinExistence type="inferred from homology"/>
<dbReference type="InterPro" id="IPR000515">
    <property type="entry name" value="MetI-like"/>
</dbReference>
<sequence>MRDLFRALRRAPLAFISLIVVLIYVFAAIAPGLLAPYEVFDLTKISLMDSFIPPVWLDGGDWRFPLGTDDQGRDIISATIYGIRISLMVSIAGVILALLIGVVAGLVAGFFGGAFDAFLMRIADIQLTFPAILIAVLIDGVARAAVGQAARDQLSVIVLIIAIGLSGWVQYARSVRAATLVERERQYVKAARLIGISKLSIMFGHILPNVLTAVLVLATIHLATAIILEATLSFVGLGIPPTTPSLGTLISIGNGFLLSGEWWMAIFPGAVLALLVLCVNLLGDFLRDALNPRLR</sequence>
<keyword evidence="5 7" id="KW-1133">Transmembrane helix</keyword>
<feature type="transmembrane region" description="Helical" evidence="7">
    <location>
        <begin position="262"/>
        <end position="286"/>
    </location>
</feature>
<reference evidence="9 10" key="1">
    <citation type="submission" date="2016-11" db="EMBL/GenBank/DDBJ databases">
        <authorList>
            <person name="Jaros S."/>
            <person name="Januszkiewicz K."/>
            <person name="Wedrychowicz H."/>
        </authorList>
    </citation>
    <scope>NUCLEOTIDE SEQUENCE [LARGE SCALE GENOMIC DNA]</scope>
    <source>
        <strain evidence="9 10">ATCC 23634</strain>
    </source>
</reference>